<dbReference type="AlphaFoldDB" id="A0A103XZT4"/>
<keyword evidence="2" id="KW-1185">Reference proteome</keyword>
<gene>
    <name evidence="1" type="ORF">Ccrd_021851</name>
</gene>
<sequence length="152" mass="17616">MRNVPQNMGFGQCPQSTIPTPCSCQIPLSGDVVTPQDCKQHEAEIREEVFDKLNQILSEFLELQDAKDNGVLLLRRKIFIGIGKETRDLDNFIVEWLNQYSQVKVISELLQSYREVDYDKQDVMQIRGFNNHLMEGCNFQSSCKLERFKGLR</sequence>
<dbReference type="Proteomes" id="UP000243975">
    <property type="component" value="Unassembled WGS sequence"/>
</dbReference>
<protein>
    <submittedName>
        <fullName evidence="1">Uncharacterized protein</fullName>
    </submittedName>
</protein>
<proteinExistence type="predicted"/>
<accession>A0A103XZT4</accession>
<organism evidence="1 2">
    <name type="scientific">Cynara cardunculus var. scolymus</name>
    <name type="common">Globe artichoke</name>
    <name type="synonym">Cynara scolymus</name>
    <dbReference type="NCBI Taxonomy" id="59895"/>
    <lineage>
        <taxon>Eukaryota</taxon>
        <taxon>Viridiplantae</taxon>
        <taxon>Streptophyta</taxon>
        <taxon>Embryophyta</taxon>
        <taxon>Tracheophyta</taxon>
        <taxon>Spermatophyta</taxon>
        <taxon>Magnoliopsida</taxon>
        <taxon>eudicotyledons</taxon>
        <taxon>Gunneridae</taxon>
        <taxon>Pentapetalae</taxon>
        <taxon>asterids</taxon>
        <taxon>campanulids</taxon>
        <taxon>Asterales</taxon>
        <taxon>Asteraceae</taxon>
        <taxon>Carduoideae</taxon>
        <taxon>Cardueae</taxon>
        <taxon>Carduinae</taxon>
        <taxon>Cynara</taxon>
    </lineage>
</organism>
<evidence type="ECO:0000313" key="2">
    <source>
        <dbReference type="Proteomes" id="UP000243975"/>
    </source>
</evidence>
<dbReference type="Gramene" id="KVH99899">
    <property type="protein sequence ID" value="KVH99899"/>
    <property type="gene ID" value="Ccrd_021851"/>
</dbReference>
<comment type="caution">
    <text evidence="1">The sequence shown here is derived from an EMBL/GenBank/DDBJ whole genome shotgun (WGS) entry which is preliminary data.</text>
</comment>
<evidence type="ECO:0000313" key="1">
    <source>
        <dbReference type="EMBL" id="KVH99899.1"/>
    </source>
</evidence>
<reference evidence="1 2" key="1">
    <citation type="journal article" date="2016" name="Sci. Rep.">
        <title>The genome sequence of the outbreeding globe artichoke constructed de novo incorporating a phase-aware low-pass sequencing strategy of F1 progeny.</title>
        <authorList>
            <person name="Scaglione D."/>
            <person name="Reyes-Chin-Wo S."/>
            <person name="Acquadro A."/>
            <person name="Froenicke L."/>
            <person name="Portis E."/>
            <person name="Beitel C."/>
            <person name="Tirone M."/>
            <person name="Mauro R."/>
            <person name="Lo Monaco A."/>
            <person name="Mauromicale G."/>
            <person name="Faccioli P."/>
            <person name="Cattivelli L."/>
            <person name="Rieseberg L."/>
            <person name="Michelmore R."/>
            <person name="Lanteri S."/>
        </authorList>
    </citation>
    <scope>NUCLEOTIDE SEQUENCE [LARGE SCALE GENOMIC DNA]</scope>
    <source>
        <strain evidence="1">2C</strain>
    </source>
</reference>
<name>A0A103XZT4_CYNCS</name>
<dbReference type="EMBL" id="LEKV01003406">
    <property type="protein sequence ID" value="KVH99899.1"/>
    <property type="molecule type" value="Genomic_DNA"/>
</dbReference>